<protein>
    <submittedName>
        <fullName evidence="7">4Fe-4S single cluster domain-containing protein</fullName>
    </submittedName>
</protein>
<dbReference type="InterPro" id="IPR013785">
    <property type="entry name" value="Aldolase_TIM"/>
</dbReference>
<dbReference type="GO" id="GO:0051539">
    <property type="term" value="F:4 iron, 4 sulfur cluster binding"/>
    <property type="evidence" value="ECO:0007669"/>
    <property type="project" value="UniProtKB-KW"/>
</dbReference>
<dbReference type="STRING" id="656914.SAMN00017405_1518"/>
<keyword evidence="2" id="KW-0004">4Fe-4S</keyword>
<dbReference type="Pfam" id="PF13353">
    <property type="entry name" value="Fer4_12"/>
    <property type="match status" value="1"/>
</dbReference>
<dbReference type="GO" id="GO:0016491">
    <property type="term" value="F:oxidoreductase activity"/>
    <property type="evidence" value="ECO:0007669"/>
    <property type="project" value="UniProtKB-KW"/>
</dbReference>
<evidence type="ECO:0000256" key="2">
    <source>
        <dbReference type="ARBA" id="ARBA00022485"/>
    </source>
</evidence>
<dbReference type="Proteomes" id="UP000192731">
    <property type="component" value="Unassembled WGS sequence"/>
</dbReference>
<keyword evidence="5" id="KW-0408">Iron</keyword>
<evidence type="ECO:0000313" key="8">
    <source>
        <dbReference type="Proteomes" id="UP000192731"/>
    </source>
</evidence>
<dbReference type="PROSITE" id="PS01087">
    <property type="entry name" value="RADICAL_ACTIVATING"/>
    <property type="match status" value="1"/>
</dbReference>
<accession>A0A1W1VSP7</accession>
<gene>
    <name evidence="7" type="ORF">SAMN00017405_1518</name>
</gene>
<keyword evidence="4" id="KW-0479">Metal-binding</keyword>
<evidence type="ECO:0000256" key="3">
    <source>
        <dbReference type="ARBA" id="ARBA00022691"/>
    </source>
</evidence>
<comment type="cofactor">
    <cofactor evidence="1">
        <name>[4Fe-4S] cluster</name>
        <dbReference type="ChEBI" id="CHEBI:49883"/>
    </cofactor>
</comment>
<evidence type="ECO:0000256" key="6">
    <source>
        <dbReference type="ARBA" id="ARBA00023014"/>
    </source>
</evidence>
<evidence type="ECO:0000256" key="1">
    <source>
        <dbReference type="ARBA" id="ARBA00001966"/>
    </source>
</evidence>
<organism evidence="7 8">
    <name type="scientific">Desulfonispora thiosulfatigenes DSM 11270</name>
    <dbReference type="NCBI Taxonomy" id="656914"/>
    <lineage>
        <taxon>Bacteria</taxon>
        <taxon>Bacillati</taxon>
        <taxon>Bacillota</taxon>
        <taxon>Clostridia</taxon>
        <taxon>Eubacteriales</taxon>
        <taxon>Peptococcaceae</taxon>
        <taxon>Desulfonispora</taxon>
    </lineage>
</organism>
<sequence length="50" mass="5626">MYIRIAGIVPDSVVDGPGVRYVIFTQGCLHHCQDCHNPETWDPSKGKEKK</sequence>
<proteinExistence type="predicted"/>
<dbReference type="AlphaFoldDB" id="A0A1W1VSP7"/>
<dbReference type="EMBL" id="FWWT01000023">
    <property type="protein sequence ID" value="SMB96397.1"/>
    <property type="molecule type" value="Genomic_DNA"/>
</dbReference>
<dbReference type="InterPro" id="IPR001989">
    <property type="entry name" value="Radical_activat_CS"/>
</dbReference>
<evidence type="ECO:0000313" key="7">
    <source>
        <dbReference type="EMBL" id="SMB96397.1"/>
    </source>
</evidence>
<keyword evidence="6" id="KW-0411">Iron-sulfur</keyword>
<name>A0A1W1VSP7_DESTI</name>
<dbReference type="Gene3D" id="3.20.20.70">
    <property type="entry name" value="Aldolase class I"/>
    <property type="match status" value="1"/>
</dbReference>
<evidence type="ECO:0000256" key="5">
    <source>
        <dbReference type="ARBA" id="ARBA00023004"/>
    </source>
</evidence>
<evidence type="ECO:0000256" key="4">
    <source>
        <dbReference type="ARBA" id="ARBA00022723"/>
    </source>
</evidence>
<reference evidence="7 8" key="1">
    <citation type="submission" date="2017-04" db="EMBL/GenBank/DDBJ databases">
        <authorList>
            <person name="Afonso C.L."/>
            <person name="Miller P.J."/>
            <person name="Scott M.A."/>
            <person name="Spackman E."/>
            <person name="Goraichik I."/>
            <person name="Dimitrov K.M."/>
            <person name="Suarez D.L."/>
            <person name="Swayne D.E."/>
        </authorList>
    </citation>
    <scope>NUCLEOTIDE SEQUENCE [LARGE SCALE GENOMIC DNA]</scope>
    <source>
        <strain evidence="7 8">DSM 11270</strain>
    </source>
</reference>
<dbReference type="GO" id="GO:0046872">
    <property type="term" value="F:metal ion binding"/>
    <property type="evidence" value="ECO:0007669"/>
    <property type="project" value="UniProtKB-KW"/>
</dbReference>
<keyword evidence="3" id="KW-0949">S-adenosyl-L-methionine</keyword>
<keyword evidence="8" id="KW-1185">Reference proteome</keyword>